<feature type="non-terminal residue" evidence="1">
    <location>
        <position position="1"/>
    </location>
</feature>
<dbReference type="OrthoDB" id="8905373at2759"/>
<dbReference type="EMBL" id="MCFN01000642">
    <property type="protein sequence ID" value="OXB56453.1"/>
    <property type="molecule type" value="Genomic_DNA"/>
</dbReference>
<comment type="caution">
    <text evidence="1">The sequence shown here is derived from an EMBL/GenBank/DDBJ whole genome shotgun (WGS) entry which is preliminary data.</text>
</comment>
<evidence type="ECO:0000313" key="2">
    <source>
        <dbReference type="Proteomes" id="UP000198323"/>
    </source>
</evidence>
<dbReference type="Proteomes" id="UP000198323">
    <property type="component" value="Unassembled WGS sequence"/>
</dbReference>
<evidence type="ECO:0008006" key="3">
    <source>
        <dbReference type="Google" id="ProtNLM"/>
    </source>
</evidence>
<keyword evidence="2" id="KW-1185">Reference proteome</keyword>
<name>A0A226MMC6_CALSU</name>
<organism evidence="1 2">
    <name type="scientific">Callipepla squamata</name>
    <name type="common">Scaled quail</name>
    <dbReference type="NCBI Taxonomy" id="9009"/>
    <lineage>
        <taxon>Eukaryota</taxon>
        <taxon>Metazoa</taxon>
        <taxon>Chordata</taxon>
        <taxon>Craniata</taxon>
        <taxon>Vertebrata</taxon>
        <taxon>Euteleostomi</taxon>
        <taxon>Archelosauria</taxon>
        <taxon>Archosauria</taxon>
        <taxon>Dinosauria</taxon>
        <taxon>Saurischia</taxon>
        <taxon>Theropoda</taxon>
        <taxon>Coelurosauria</taxon>
        <taxon>Aves</taxon>
        <taxon>Neognathae</taxon>
        <taxon>Galloanserae</taxon>
        <taxon>Galliformes</taxon>
        <taxon>Odontophoridae</taxon>
        <taxon>Callipepla</taxon>
    </lineage>
</organism>
<accession>A0A226MMC6</accession>
<gene>
    <name evidence="1" type="ORF">ASZ78_004551</name>
</gene>
<dbReference type="STRING" id="9009.A0A226MMC6"/>
<proteinExistence type="predicted"/>
<dbReference type="AlphaFoldDB" id="A0A226MMC6"/>
<sequence length="49" mass="5519">DLSHNHILSSNWSLDLAAHMLQEVKMNYNELSEIPYFGGTTSNITLLSL</sequence>
<evidence type="ECO:0000313" key="1">
    <source>
        <dbReference type="EMBL" id="OXB56453.1"/>
    </source>
</evidence>
<reference evidence="1 2" key="1">
    <citation type="submission" date="2016-07" db="EMBL/GenBank/DDBJ databases">
        <title>Disparate Historic Effective Population Sizes Predicted by Modern Levels of Genome Diversity for the Scaled Quail (Callipepla squamata) and the Northern Bobwhite (Colinus virginianus): Inferences from First and Second Generation Draft Genome Assemblies for Sympatric New World Quail.</title>
        <authorList>
            <person name="Oldeschulte D.L."/>
            <person name="Halley Y.A."/>
            <person name="Bhattarai E.K."/>
            <person name="Brashear W.A."/>
            <person name="Hill J."/>
            <person name="Metz R.P."/>
            <person name="Johnson C.D."/>
            <person name="Rollins D."/>
            <person name="Peterson M.J."/>
            <person name="Bickhart D.M."/>
            <person name="Decker J.E."/>
            <person name="Seabury C.M."/>
        </authorList>
    </citation>
    <scope>NUCLEOTIDE SEQUENCE [LARGE SCALE GENOMIC DNA]</scope>
    <source>
        <strain evidence="1 2">Texas</strain>
        <tissue evidence="1">Leg muscle</tissue>
    </source>
</reference>
<protein>
    <recommendedName>
        <fullName evidence="3">LRRNT domain-containing protein</fullName>
    </recommendedName>
</protein>